<proteinExistence type="predicted"/>
<sequence>MAENTSSVVIEPGVRKTSNHTDKQAYVKDSAQRIQMLAETHGIAARLQSSTPEHSPLERALAREQKRKAQRQINLESIIKQAHTSCRDETGAEPERDWLERYFDMAQEIHNPMMQKLWAQVLRREVTNPGATSMKALRILKEMTPKEAQTLQRAAALGCSFGGDGSRKLLMGYKATAGLWHFGKREQLSSLSLASFQLPYASILVLMDLGLLHSGELESGEIDPLAPLRLDYQGKSLTLNVNTRGLRLIYYRFTPTGNELCKLLGNKLNNDYYDQLLALLAQKFLVKHDNDSAVHYSV</sequence>
<dbReference type="EMBL" id="JABAIK010000004">
    <property type="protein sequence ID" value="NLS12428.1"/>
    <property type="molecule type" value="Genomic_DNA"/>
</dbReference>
<protein>
    <submittedName>
        <fullName evidence="2">TIGR03899 family protein</fullName>
    </submittedName>
</protein>
<organism evidence="2 3">
    <name type="scientific">Vibrio agarilyticus</name>
    <dbReference type="NCBI Taxonomy" id="2726741"/>
    <lineage>
        <taxon>Bacteria</taxon>
        <taxon>Pseudomonadati</taxon>
        <taxon>Pseudomonadota</taxon>
        <taxon>Gammaproteobacteria</taxon>
        <taxon>Vibrionales</taxon>
        <taxon>Vibrionaceae</taxon>
        <taxon>Vibrio</taxon>
    </lineage>
</organism>
<evidence type="ECO:0000256" key="1">
    <source>
        <dbReference type="SAM" id="MobiDB-lite"/>
    </source>
</evidence>
<dbReference type="Pfam" id="PF10987">
    <property type="entry name" value="DUF2806"/>
    <property type="match status" value="1"/>
</dbReference>
<name>A0A7X8YFZ5_9VIBR</name>
<dbReference type="RefSeq" id="WP_168835530.1">
    <property type="nucleotide sequence ID" value="NZ_JABAIK010000004.1"/>
</dbReference>
<evidence type="ECO:0000313" key="2">
    <source>
        <dbReference type="EMBL" id="NLS12428.1"/>
    </source>
</evidence>
<dbReference type="AlphaFoldDB" id="A0A7X8YFZ5"/>
<dbReference type="InterPro" id="IPR021254">
    <property type="entry name" value="DUF2806"/>
</dbReference>
<comment type="caution">
    <text evidence="2">The sequence shown here is derived from an EMBL/GenBank/DDBJ whole genome shotgun (WGS) entry which is preliminary data.</text>
</comment>
<feature type="region of interest" description="Disordered" evidence="1">
    <location>
        <begin position="1"/>
        <end position="22"/>
    </location>
</feature>
<gene>
    <name evidence="2" type="ORF">HGP28_05885</name>
</gene>
<evidence type="ECO:0000313" key="3">
    <source>
        <dbReference type="Proteomes" id="UP000535589"/>
    </source>
</evidence>
<reference evidence="2 3" key="1">
    <citation type="submission" date="2020-04" db="EMBL/GenBank/DDBJ databases">
        <title>Vibrio sp. SM6, a novel species isolated from seawater.</title>
        <authorList>
            <person name="Wang X."/>
        </authorList>
    </citation>
    <scope>NUCLEOTIDE SEQUENCE [LARGE SCALE GENOMIC DNA]</scope>
    <source>
        <strain evidence="2 3">SM6</strain>
    </source>
</reference>
<dbReference type="NCBIfam" id="TIGR03899">
    <property type="entry name" value="TIGR03899 family protein"/>
    <property type="match status" value="1"/>
</dbReference>
<dbReference type="Proteomes" id="UP000535589">
    <property type="component" value="Unassembled WGS sequence"/>
</dbReference>
<accession>A0A7X8YFZ5</accession>
<keyword evidence="3" id="KW-1185">Reference proteome</keyword>